<feature type="transmembrane region" description="Helical" evidence="2">
    <location>
        <begin position="139"/>
        <end position="161"/>
    </location>
</feature>
<gene>
    <name evidence="3" type="ORF">B0T25DRAFT_362257</name>
</gene>
<evidence type="ECO:0000256" key="1">
    <source>
        <dbReference type="SAM" id="MobiDB-lite"/>
    </source>
</evidence>
<proteinExistence type="predicted"/>
<feature type="region of interest" description="Disordered" evidence="1">
    <location>
        <begin position="181"/>
        <end position="215"/>
    </location>
</feature>
<name>A0AAJ0M7J5_9PEZI</name>
<reference evidence="3" key="1">
    <citation type="journal article" date="2023" name="Mol. Phylogenet. Evol.">
        <title>Genome-scale phylogeny and comparative genomics of the fungal order Sordariales.</title>
        <authorList>
            <person name="Hensen N."/>
            <person name="Bonometti L."/>
            <person name="Westerberg I."/>
            <person name="Brannstrom I.O."/>
            <person name="Guillou S."/>
            <person name="Cros-Aarteil S."/>
            <person name="Calhoun S."/>
            <person name="Haridas S."/>
            <person name="Kuo A."/>
            <person name="Mondo S."/>
            <person name="Pangilinan J."/>
            <person name="Riley R."/>
            <person name="LaButti K."/>
            <person name="Andreopoulos B."/>
            <person name="Lipzen A."/>
            <person name="Chen C."/>
            <person name="Yan M."/>
            <person name="Daum C."/>
            <person name="Ng V."/>
            <person name="Clum A."/>
            <person name="Steindorff A."/>
            <person name="Ohm R.A."/>
            <person name="Martin F."/>
            <person name="Silar P."/>
            <person name="Natvig D.O."/>
            <person name="Lalanne C."/>
            <person name="Gautier V."/>
            <person name="Ament-Velasquez S.L."/>
            <person name="Kruys A."/>
            <person name="Hutchinson M.I."/>
            <person name="Powell A.J."/>
            <person name="Barry K."/>
            <person name="Miller A.N."/>
            <person name="Grigoriev I.V."/>
            <person name="Debuchy R."/>
            <person name="Gladieux P."/>
            <person name="Hiltunen Thoren M."/>
            <person name="Johannesson H."/>
        </authorList>
    </citation>
    <scope>NUCLEOTIDE SEQUENCE</scope>
    <source>
        <strain evidence="3">CBS 955.72</strain>
    </source>
</reference>
<dbReference type="AlphaFoldDB" id="A0AAJ0M7J5"/>
<evidence type="ECO:0000256" key="2">
    <source>
        <dbReference type="SAM" id="Phobius"/>
    </source>
</evidence>
<keyword evidence="2" id="KW-1133">Transmembrane helix</keyword>
<keyword evidence="2" id="KW-0472">Membrane</keyword>
<keyword evidence="2" id="KW-0812">Transmembrane</keyword>
<evidence type="ECO:0000313" key="3">
    <source>
        <dbReference type="EMBL" id="KAK3339721.1"/>
    </source>
</evidence>
<feature type="transmembrane region" description="Helical" evidence="2">
    <location>
        <begin position="66"/>
        <end position="91"/>
    </location>
</feature>
<organism evidence="3 4">
    <name type="scientific">Lasiosphaeria hispida</name>
    <dbReference type="NCBI Taxonomy" id="260671"/>
    <lineage>
        <taxon>Eukaryota</taxon>
        <taxon>Fungi</taxon>
        <taxon>Dikarya</taxon>
        <taxon>Ascomycota</taxon>
        <taxon>Pezizomycotina</taxon>
        <taxon>Sordariomycetes</taxon>
        <taxon>Sordariomycetidae</taxon>
        <taxon>Sordariales</taxon>
        <taxon>Lasiosphaeriaceae</taxon>
        <taxon>Lasiosphaeria</taxon>
    </lineage>
</organism>
<comment type="caution">
    <text evidence="3">The sequence shown here is derived from an EMBL/GenBank/DDBJ whole genome shotgun (WGS) entry which is preliminary data.</text>
</comment>
<dbReference type="EMBL" id="JAUIQD010000009">
    <property type="protein sequence ID" value="KAK3339721.1"/>
    <property type="molecule type" value="Genomic_DNA"/>
</dbReference>
<evidence type="ECO:0000313" key="4">
    <source>
        <dbReference type="Proteomes" id="UP001275084"/>
    </source>
</evidence>
<evidence type="ECO:0008006" key="5">
    <source>
        <dbReference type="Google" id="ProtNLM"/>
    </source>
</evidence>
<accession>A0AAJ0M7J5</accession>
<feature type="transmembrane region" description="Helical" evidence="2">
    <location>
        <begin position="112"/>
        <end position="133"/>
    </location>
</feature>
<dbReference type="Proteomes" id="UP001275084">
    <property type="component" value="Unassembled WGS sequence"/>
</dbReference>
<reference evidence="3" key="2">
    <citation type="submission" date="2023-06" db="EMBL/GenBank/DDBJ databases">
        <authorList>
            <consortium name="Lawrence Berkeley National Laboratory"/>
            <person name="Haridas S."/>
            <person name="Hensen N."/>
            <person name="Bonometti L."/>
            <person name="Westerberg I."/>
            <person name="Brannstrom I.O."/>
            <person name="Guillou S."/>
            <person name="Cros-Aarteil S."/>
            <person name="Calhoun S."/>
            <person name="Kuo A."/>
            <person name="Mondo S."/>
            <person name="Pangilinan J."/>
            <person name="Riley R."/>
            <person name="Labutti K."/>
            <person name="Andreopoulos B."/>
            <person name="Lipzen A."/>
            <person name="Chen C."/>
            <person name="Yanf M."/>
            <person name="Daum C."/>
            <person name="Ng V."/>
            <person name="Clum A."/>
            <person name="Steindorff A."/>
            <person name="Ohm R."/>
            <person name="Martin F."/>
            <person name="Silar P."/>
            <person name="Natvig D."/>
            <person name="Lalanne C."/>
            <person name="Gautier V."/>
            <person name="Ament-Velasquez S.L."/>
            <person name="Kruys A."/>
            <person name="Hutchinson M.I."/>
            <person name="Powell A.J."/>
            <person name="Barry K."/>
            <person name="Miller A.N."/>
            <person name="Grigoriev I.V."/>
            <person name="Debuchy R."/>
            <person name="Gladieux P."/>
            <person name="Thoren M.H."/>
            <person name="Johannesson H."/>
        </authorList>
    </citation>
    <scope>NUCLEOTIDE SEQUENCE</scope>
    <source>
        <strain evidence="3">CBS 955.72</strain>
    </source>
</reference>
<protein>
    <recommendedName>
        <fullName evidence="5">Transmembrane protein</fullName>
    </recommendedName>
</protein>
<sequence length="215" mass="22896">MATTEISSQTTFRIWLDGYYNAIIGTAALGGQITFTVIVTDILDPRALRSRDPAANPADVFSVETIRLLIALSWLLFVATLGLAITAKLVCCSPPFPGADDLKLPPNGPTHAILTLVLNALSIGAFFLLSLAITAYVPVVGWMGVAMLSIYSVGVLGLWLVMNTGFKNSVIAPMVGPFRPEWPPSRGGNTASPRGEERGNTDQAAQQIASPRRTV</sequence>
<keyword evidence="4" id="KW-1185">Reference proteome</keyword>